<dbReference type="InterPro" id="IPR051712">
    <property type="entry name" value="ARTD-AVP"/>
</dbReference>
<dbReference type="GO" id="GO:1990404">
    <property type="term" value="F:NAD+-protein mono-ADP-ribosyltransferase activity"/>
    <property type="evidence" value="ECO:0007669"/>
    <property type="project" value="TreeGrafter"/>
</dbReference>
<protein>
    <recommendedName>
        <fullName evidence="4">PARP catalytic domain-containing protein</fullName>
    </recommendedName>
</protein>
<dbReference type="EMBL" id="GL349490">
    <property type="protein sequence ID" value="KNC54495.1"/>
    <property type="molecule type" value="Genomic_DNA"/>
</dbReference>
<name>A0A0L0DQE7_THETB</name>
<dbReference type="Proteomes" id="UP000054408">
    <property type="component" value="Unassembled WGS sequence"/>
</dbReference>
<dbReference type="PANTHER" id="PTHR45740:SF2">
    <property type="entry name" value="POLY [ADP-RIBOSE] POLYMERASE"/>
    <property type="match status" value="1"/>
</dbReference>
<reference evidence="2 3" key="1">
    <citation type="submission" date="2010-05" db="EMBL/GenBank/DDBJ databases">
        <title>The Genome Sequence of Thecamonas trahens ATCC 50062.</title>
        <authorList>
            <consortium name="The Broad Institute Genome Sequencing Platform"/>
            <person name="Russ C."/>
            <person name="Cuomo C."/>
            <person name="Shea T."/>
            <person name="Young S.K."/>
            <person name="Zeng Q."/>
            <person name="Koehrsen M."/>
            <person name="Haas B."/>
            <person name="Borodovsky M."/>
            <person name="Guigo R."/>
            <person name="Alvarado L."/>
            <person name="Berlin A."/>
            <person name="Bochicchio J."/>
            <person name="Borenstein D."/>
            <person name="Chapman S."/>
            <person name="Chen Z."/>
            <person name="Freedman E."/>
            <person name="Gellesch M."/>
            <person name="Goldberg J."/>
            <person name="Griggs A."/>
            <person name="Gujja S."/>
            <person name="Heilman E."/>
            <person name="Heiman D."/>
            <person name="Hepburn T."/>
            <person name="Howarth C."/>
            <person name="Jen D."/>
            <person name="Larson L."/>
            <person name="Mehta T."/>
            <person name="Park D."/>
            <person name="Pearson M."/>
            <person name="Roberts A."/>
            <person name="Saif S."/>
            <person name="Shenoy N."/>
            <person name="Sisk P."/>
            <person name="Stolte C."/>
            <person name="Sykes S."/>
            <person name="Thomson T."/>
            <person name="Walk T."/>
            <person name="White J."/>
            <person name="Yandava C."/>
            <person name="Burger G."/>
            <person name="Gray M.W."/>
            <person name="Holland P.W.H."/>
            <person name="King N."/>
            <person name="Lang F.B.F."/>
            <person name="Roger A.J."/>
            <person name="Ruiz-Trillo I."/>
            <person name="Lander E."/>
            <person name="Nusbaum C."/>
        </authorList>
    </citation>
    <scope>NUCLEOTIDE SEQUENCE [LARGE SCALE GENOMIC DNA]</scope>
    <source>
        <strain evidence="2 3">ATCC 50062</strain>
    </source>
</reference>
<dbReference type="PANTHER" id="PTHR45740">
    <property type="entry name" value="POLY [ADP-RIBOSE] POLYMERASE"/>
    <property type="match status" value="1"/>
</dbReference>
<feature type="region of interest" description="Disordered" evidence="1">
    <location>
        <begin position="82"/>
        <end position="117"/>
    </location>
</feature>
<sequence>MVFGRKKKKQSQKKKKKNKRRRSKGSSSSSSYGSGSGSVPPPAADPLALRYARGSLVLKRILSKQQYGIDDQALVLEEMDSEEEYSSSSGGKGKKSKKSKKSKKGKKGKGHHDKIGNFAKANRKVNLRLLPREDAVCHAVVETFKSSLPSIRVDAVVDVDSPAVRKFARAKDKVAKKRPLLARNNLIVRRLFFGARPACRFSLGGELELCSLTGCQLCAVLRGNGYPVSAIEAPVGVEASGSSSASDDGHTGIIFSTTAEDAARMAAADASVLGKTGRVAVVSCLVVVGESKSVWSADEVDSVPPKGFDSVTQEPADAEHFAGSYTVQRVVVGSADAAMPVQVVVFGGQHGLELCAACGRSCAILETQDAVVSGEYGKFCSADCEASLVAMIDTVEARMTQTDTKLKVPAHWSVTTAVKGSDSSSASESEENDCDLIDVAGSVEAAVLYKKLSETLEGVTFQGIYRIQSPHLHAMYRRQLKTMTKTAADGDVDELLLFSGCHGLAPDEIYNSLDGFDFKLVSGDLGRAWHFGPASFADRAAMREANGFRTILVAKVALGACGDVTVDPYRKLPPLMENPDVVGEAKVKSKGSSSKKGKAKKSKKGKTVKRRYDTITAAVGEEKLYAMFTNKNAYPAYVITYTAPDNDKYAPNSIQSDW</sequence>
<dbReference type="GO" id="GO:0003950">
    <property type="term" value="F:NAD+ poly-ADP-ribosyltransferase activity"/>
    <property type="evidence" value="ECO:0007669"/>
    <property type="project" value="TreeGrafter"/>
</dbReference>
<feature type="region of interest" description="Disordered" evidence="1">
    <location>
        <begin position="583"/>
        <end position="607"/>
    </location>
</feature>
<evidence type="ECO:0000256" key="1">
    <source>
        <dbReference type="SAM" id="MobiDB-lite"/>
    </source>
</evidence>
<proteinExistence type="predicted"/>
<dbReference type="RefSeq" id="XP_013753648.1">
    <property type="nucleotide sequence ID" value="XM_013898194.1"/>
</dbReference>
<dbReference type="SUPFAM" id="SSF56399">
    <property type="entry name" value="ADP-ribosylation"/>
    <property type="match status" value="1"/>
</dbReference>
<feature type="region of interest" description="Disordered" evidence="1">
    <location>
        <begin position="1"/>
        <end position="46"/>
    </location>
</feature>
<gene>
    <name evidence="2" type="ORF">AMSG_10493</name>
</gene>
<dbReference type="Gene3D" id="3.90.228.10">
    <property type="match status" value="2"/>
</dbReference>
<evidence type="ECO:0008006" key="4">
    <source>
        <dbReference type="Google" id="ProtNLM"/>
    </source>
</evidence>
<keyword evidence="3" id="KW-1185">Reference proteome</keyword>
<evidence type="ECO:0000313" key="2">
    <source>
        <dbReference type="EMBL" id="KNC54495.1"/>
    </source>
</evidence>
<feature type="compositionally biased region" description="Basic residues" evidence="1">
    <location>
        <begin position="1"/>
        <end position="24"/>
    </location>
</feature>
<evidence type="ECO:0000313" key="3">
    <source>
        <dbReference type="Proteomes" id="UP000054408"/>
    </source>
</evidence>
<dbReference type="AlphaFoldDB" id="A0A0L0DQE7"/>
<accession>A0A0L0DQE7</accession>
<organism evidence="2 3">
    <name type="scientific">Thecamonas trahens ATCC 50062</name>
    <dbReference type="NCBI Taxonomy" id="461836"/>
    <lineage>
        <taxon>Eukaryota</taxon>
        <taxon>Apusozoa</taxon>
        <taxon>Apusomonadida</taxon>
        <taxon>Apusomonadidae</taxon>
        <taxon>Thecamonas</taxon>
    </lineage>
</organism>
<feature type="compositionally biased region" description="Basic residues" evidence="1">
    <location>
        <begin position="593"/>
        <end position="607"/>
    </location>
</feature>
<dbReference type="OrthoDB" id="6133115at2759"/>
<dbReference type="GeneID" id="25568706"/>
<feature type="compositionally biased region" description="Basic residues" evidence="1">
    <location>
        <begin position="92"/>
        <end position="112"/>
    </location>
</feature>
<dbReference type="GO" id="GO:0005634">
    <property type="term" value="C:nucleus"/>
    <property type="evidence" value="ECO:0007669"/>
    <property type="project" value="TreeGrafter"/>
</dbReference>